<evidence type="ECO:0000313" key="2">
    <source>
        <dbReference type="Proteomes" id="UP000662200"/>
    </source>
</evidence>
<accession>A0A8J3BLQ6</accession>
<organism evidence="1 2">
    <name type="scientific">Pilimelia terevasa</name>
    <dbReference type="NCBI Taxonomy" id="53372"/>
    <lineage>
        <taxon>Bacteria</taxon>
        <taxon>Bacillati</taxon>
        <taxon>Actinomycetota</taxon>
        <taxon>Actinomycetes</taxon>
        <taxon>Micromonosporales</taxon>
        <taxon>Micromonosporaceae</taxon>
        <taxon>Pilimelia</taxon>
    </lineage>
</organism>
<dbReference type="Proteomes" id="UP000662200">
    <property type="component" value="Unassembled WGS sequence"/>
</dbReference>
<gene>
    <name evidence="1" type="ORF">GCM10010124_25270</name>
</gene>
<name>A0A8J3BLQ6_9ACTN</name>
<protein>
    <submittedName>
        <fullName evidence="1">Uncharacterized protein</fullName>
    </submittedName>
</protein>
<dbReference type="EMBL" id="BMQC01000008">
    <property type="protein sequence ID" value="GGK31443.1"/>
    <property type="molecule type" value="Genomic_DNA"/>
</dbReference>
<evidence type="ECO:0000313" key="1">
    <source>
        <dbReference type="EMBL" id="GGK31443.1"/>
    </source>
</evidence>
<dbReference type="AlphaFoldDB" id="A0A8J3BLQ6"/>
<reference evidence="1" key="2">
    <citation type="submission" date="2020-09" db="EMBL/GenBank/DDBJ databases">
        <authorList>
            <person name="Sun Q."/>
            <person name="Ohkuma M."/>
        </authorList>
    </citation>
    <scope>NUCLEOTIDE SEQUENCE</scope>
    <source>
        <strain evidence="1">JCM 3091</strain>
    </source>
</reference>
<keyword evidence="2" id="KW-1185">Reference proteome</keyword>
<sequence length="172" mass="19432">MFNHPEPTATPAVVVPEALAKVLQQAWAQATHTDTSPQRWTADTVRALAGHLDDPIRNAQRLHDGLDNLRRTIHTQIHDAVTEHHADYQWAQGFLQACRAEPLRSRYRVVVEIVFEIDADAESIDSAEDDAREQLVSALRLSKVANSYLRPETEITVRKVDRGDLVHPNTYL</sequence>
<proteinExistence type="predicted"/>
<comment type="caution">
    <text evidence="1">The sequence shown here is derived from an EMBL/GenBank/DDBJ whole genome shotgun (WGS) entry which is preliminary data.</text>
</comment>
<dbReference type="RefSeq" id="WP_189114490.1">
    <property type="nucleotide sequence ID" value="NZ_BMQC01000008.1"/>
</dbReference>
<reference evidence="1" key="1">
    <citation type="journal article" date="2014" name="Int. J. Syst. Evol. Microbiol.">
        <title>Complete genome sequence of Corynebacterium casei LMG S-19264T (=DSM 44701T), isolated from a smear-ripened cheese.</title>
        <authorList>
            <consortium name="US DOE Joint Genome Institute (JGI-PGF)"/>
            <person name="Walter F."/>
            <person name="Albersmeier A."/>
            <person name="Kalinowski J."/>
            <person name="Ruckert C."/>
        </authorList>
    </citation>
    <scope>NUCLEOTIDE SEQUENCE</scope>
    <source>
        <strain evidence="1">JCM 3091</strain>
    </source>
</reference>